<accession>A0A3N2BGM0</accession>
<dbReference type="GO" id="GO:0008320">
    <property type="term" value="F:protein transmembrane transporter activity"/>
    <property type="evidence" value="ECO:0007669"/>
    <property type="project" value="UniProtKB-UniRule"/>
</dbReference>
<reference evidence="11 12" key="1">
    <citation type="submission" date="2018-11" db="EMBL/GenBank/DDBJ databases">
        <title>Sequencing the genomes of 1000 actinobacteria strains.</title>
        <authorList>
            <person name="Klenk H.-P."/>
        </authorList>
    </citation>
    <scope>NUCLEOTIDE SEQUENCE [LARGE SCALE GENOMIC DNA]</scope>
    <source>
        <strain evidence="11 12">DSM 11294</strain>
    </source>
</reference>
<gene>
    <name evidence="9" type="primary">tatA</name>
    <name evidence="11" type="ORF">EDD31_2817</name>
</gene>
<dbReference type="GO" id="GO:0043953">
    <property type="term" value="P:protein transport by the Tat complex"/>
    <property type="evidence" value="ECO:0007669"/>
    <property type="project" value="UniProtKB-UniRule"/>
</dbReference>
<dbReference type="Gene3D" id="1.20.5.3310">
    <property type="match status" value="1"/>
</dbReference>
<dbReference type="Pfam" id="PF02416">
    <property type="entry name" value="TatA_B_E"/>
    <property type="match status" value="1"/>
</dbReference>
<evidence type="ECO:0000256" key="9">
    <source>
        <dbReference type="HAMAP-Rule" id="MF_00236"/>
    </source>
</evidence>
<keyword evidence="5 9" id="KW-0653">Protein transport</keyword>
<comment type="similarity">
    <text evidence="9">Belongs to the TatA/E family.</text>
</comment>
<dbReference type="RefSeq" id="WP_123304696.1">
    <property type="nucleotide sequence ID" value="NZ_RKHK01000001.1"/>
</dbReference>
<evidence type="ECO:0000256" key="10">
    <source>
        <dbReference type="SAM" id="MobiDB-lite"/>
    </source>
</evidence>
<keyword evidence="6 9" id="KW-1133">Transmembrane helix</keyword>
<dbReference type="EMBL" id="RKHK01000001">
    <property type="protein sequence ID" value="ROR74402.1"/>
    <property type="molecule type" value="Genomic_DNA"/>
</dbReference>
<evidence type="ECO:0000256" key="3">
    <source>
        <dbReference type="ARBA" id="ARBA00022475"/>
    </source>
</evidence>
<dbReference type="PANTHER" id="PTHR42982:SF8">
    <property type="entry name" value="SEC-INDEPENDENT PROTEIN TRANSLOCASE PROTEIN TATA"/>
    <property type="match status" value="1"/>
</dbReference>
<comment type="subunit">
    <text evidence="9">The Tat system comprises two distinct complexes: a TatABC complex, containing multiple copies of TatA, TatB and TatC subunits, and a separate TatA complex, containing only TatA subunits. Substrates initially bind to the TatABC complex, which probably triggers association of the separate TatA complex to form the active translocon.</text>
</comment>
<dbReference type="HAMAP" id="MF_00236">
    <property type="entry name" value="TatA_E"/>
    <property type="match status" value="1"/>
</dbReference>
<evidence type="ECO:0000256" key="5">
    <source>
        <dbReference type="ARBA" id="ARBA00022927"/>
    </source>
</evidence>
<feature type="region of interest" description="Disordered" evidence="10">
    <location>
        <begin position="45"/>
        <end position="88"/>
    </location>
</feature>
<dbReference type="PANTHER" id="PTHR42982">
    <property type="entry name" value="SEC-INDEPENDENT PROTEIN TRANSLOCASE PROTEIN TATA"/>
    <property type="match status" value="1"/>
</dbReference>
<keyword evidence="4 9" id="KW-0812">Transmembrane</keyword>
<keyword evidence="8 9" id="KW-0472">Membrane</keyword>
<evidence type="ECO:0000256" key="2">
    <source>
        <dbReference type="ARBA" id="ARBA00022448"/>
    </source>
</evidence>
<sequence>MGNLSPMHLLILVLIIVLIFGASRLPKVASSVGQSLKVFKKEVRELREDDEDDVNRTPGTGAPQHHTPSSTDRVDTTPDSASHPPKTS</sequence>
<organism evidence="11 12">
    <name type="scientific">Bogoriella caseilytica</name>
    <dbReference type="NCBI Taxonomy" id="56055"/>
    <lineage>
        <taxon>Bacteria</taxon>
        <taxon>Bacillati</taxon>
        <taxon>Actinomycetota</taxon>
        <taxon>Actinomycetes</taxon>
        <taxon>Micrococcales</taxon>
        <taxon>Bogoriellaceae</taxon>
        <taxon>Bogoriella</taxon>
    </lineage>
</organism>
<dbReference type="NCBIfam" id="NF001854">
    <property type="entry name" value="PRK00575.1"/>
    <property type="match status" value="1"/>
</dbReference>
<keyword evidence="12" id="KW-1185">Reference proteome</keyword>
<protein>
    <recommendedName>
        <fullName evidence="9">Sec-independent protein translocase protein TatA</fullName>
    </recommendedName>
</protein>
<dbReference type="NCBIfam" id="TIGR01411">
    <property type="entry name" value="tatAE"/>
    <property type="match status" value="1"/>
</dbReference>
<name>A0A3N2BGM0_9MICO</name>
<keyword evidence="7 9" id="KW-0811">Translocation</keyword>
<evidence type="ECO:0000256" key="4">
    <source>
        <dbReference type="ARBA" id="ARBA00022692"/>
    </source>
</evidence>
<evidence type="ECO:0000313" key="12">
    <source>
        <dbReference type="Proteomes" id="UP000280668"/>
    </source>
</evidence>
<proteinExistence type="inferred from homology"/>
<dbReference type="Proteomes" id="UP000280668">
    <property type="component" value="Unassembled WGS sequence"/>
</dbReference>
<keyword evidence="2 9" id="KW-0813">Transport</keyword>
<evidence type="ECO:0000256" key="1">
    <source>
        <dbReference type="ARBA" id="ARBA00004162"/>
    </source>
</evidence>
<evidence type="ECO:0000313" key="11">
    <source>
        <dbReference type="EMBL" id="ROR74402.1"/>
    </source>
</evidence>
<dbReference type="OrthoDB" id="5245163at2"/>
<evidence type="ECO:0000256" key="6">
    <source>
        <dbReference type="ARBA" id="ARBA00022989"/>
    </source>
</evidence>
<dbReference type="InterPro" id="IPR006312">
    <property type="entry name" value="TatA/E"/>
</dbReference>
<comment type="function">
    <text evidence="9">Part of the twin-arginine translocation (Tat) system that transports large folded proteins containing a characteristic twin-arginine motif in their signal peptide across membranes. TatA could form the protein-conducting channel of the Tat system.</text>
</comment>
<comment type="caution">
    <text evidence="11">The sequence shown here is derived from an EMBL/GenBank/DDBJ whole genome shotgun (WGS) entry which is preliminary data.</text>
</comment>
<dbReference type="InterPro" id="IPR003369">
    <property type="entry name" value="TatA/B/E"/>
</dbReference>
<comment type="subcellular location">
    <subcellularLocation>
        <location evidence="1 9">Cell membrane</location>
        <topology evidence="1 9">Single-pass membrane protein</topology>
    </subcellularLocation>
</comment>
<dbReference type="AlphaFoldDB" id="A0A3N2BGM0"/>
<keyword evidence="3 9" id="KW-1003">Cell membrane</keyword>
<dbReference type="GO" id="GO:0033281">
    <property type="term" value="C:TAT protein transport complex"/>
    <property type="evidence" value="ECO:0007669"/>
    <property type="project" value="UniProtKB-UniRule"/>
</dbReference>
<feature type="compositionally biased region" description="Polar residues" evidence="10">
    <location>
        <begin position="66"/>
        <end position="88"/>
    </location>
</feature>
<evidence type="ECO:0000256" key="8">
    <source>
        <dbReference type="ARBA" id="ARBA00023136"/>
    </source>
</evidence>
<evidence type="ECO:0000256" key="7">
    <source>
        <dbReference type="ARBA" id="ARBA00023010"/>
    </source>
</evidence>